<organism evidence="2 3">
    <name type="scientific">Rhodocollybia butyracea</name>
    <dbReference type="NCBI Taxonomy" id="206335"/>
    <lineage>
        <taxon>Eukaryota</taxon>
        <taxon>Fungi</taxon>
        <taxon>Dikarya</taxon>
        <taxon>Basidiomycota</taxon>
        <taxon>Agaricomycotina</taxon>
        <taxon>Agaricomycetes</taxon>
        <taxon>Agaricomycetidae</taxon>
        <taxon>Agaricales</taxon>
        <taxon>Marasmiineae</taxon>
        <taxon>Omphalotaceae</taxon>
        <taxon>Rhodocollybia</taxon>
    </lineage>
</organism>
<evidence type="ECO:0000313" key="2">
    <source>
        <dbReference type="EMBL" id="KAF9058512.1"/>
    </source>
</evidence>
<dbReference type="EMBL" id="JADNRY010000371">
    <property type="protein sequence ID" value="KAF9058512.1"/>
    <property type="molecule type" value="Genomic_DNA"/>
</dbReference>
<feature type="compositionally biased region" description="Polar residues" evidence="1">
    <location>
        <begin position="13"/>
        <end position="33"/>
    </location>
</feature>
<name>A0A9P5P943_9AGAR</name>
<proteinExistence type="predicted"/>
<accession>A0A9P5P943</accession>
<comment type="caution">
    <text evidence="2">The sequence shown here is derived from an EMBL/GenBank/DDBJ whole genome shotgun (WGS) entry which is preliminary data.</text>
</comment>
<dbReference type="Proteomes" id="UP000772434">
    <property type="component" value="Unassembled WGS sequence"/>
</dbReference>
<sequence length="167" mass="18923">MPPSRTGTGTGTSHSDSYLSARRSNSLPPNTFSSTRVQLRPVLLWDVNRSIPTRFPSTYDPSITIPDRYSYGDPVPASCKYLTDQVLYNYTSKKLLAGYSLKDHEYVLATIPAIGIDALYAAMQSNSSDVTPAYCHHLENTDRPMEWSHLHLFQRHHLDYNQELWGT</sequence>
<keyword evidence="3" id="KW-1185">Reference proteome</keyword>
<evidence type="ECO:0000313" key="3">
    <source>
        <dbReference type="Proteomes" id="UP000772434"/>
    </source>
</evidence>
<dbReference type="AlphaFoldDB" id="A0A9P5P943"/>
<evidence type="ECO:0000256" key="1">
    <source>
        <dbReference type="SAM" id="MobiDB-lite"/>
    </source>
</evidence>
<reference evidence="2" key="1">
    <citation type="submission" date="2020-11" db="EMBL/GenBank/DDBJ databases">
        <authorList>
            <consortium name="DOE Joint Genome Institute"/>
            <person name="Ahrendt S."/>
            <person name="Riley R."/>
            <person name="Andreopoulos W."/>
            <person name="Labutti K."/>
            <person name="Pangilinan J."/>
            <person name="Ruiz-Duenas F.J."/>
            <person name="Barrasa J.M."/>
            <person name="Sanchez-Garcia M."/>
            <person name="Camarero S."/>
            <person name="Miyauchi S."/>
            <person name="Serrano A."/>
            <person name="Linde D."/>
            <person name="Babiker R."/>
            <person name="Drula E."/>
            <person name="Ayuso-Fernandez I."/>
            <person name="Pacheco R."/>
            <person name="Padilla G."/>
            <person name="Ferreira P."/>
            <person name="Barriuso J."/>
            <person name="Kellner H."/>
            <person name="Castanera R."/>
            <person name="Alfaro M."/>
            <person name="Ramirez L."/>
            <person name="Pisabarro A.G."/>
            <person name="Kuo A."/>
            <person name="Tritt A."/>
            <person name="Lipzen A."/>
            <person name="He G."/>
            <person name="Yan M."/>
            <person name="Ng V."/>
            <person name="Cullen D."/>
            <person name="Martin F."/>
            <person name="Rosso M.-N."/>
            <person name="Henrissat B."/>
            <person name="Hibbett D."/>
            <person name="Martinez A.T."/>
            <person name="Grigoriev I.V."/>
        </authorList>
    </citation>
    <scope>NUCLEOTIDE SEQUENCE</scope>
    <source>
        <strain evidence="2">AH 40177</strain>
    </source>
</reference>
<gene>
    <name evidence="2" type="ORF">BDP27DRAFT_1432629</name>
</gene>
<feature type="region of interest" description="Disordered" evidence="1">
    <location>
        <begin position="1"/>
        <end position="33"/>
    </location>
</feature>
<protein>
    <submittedName>
        <fullName evidence="2">Uncharacterized protein</fullName>
    </submittedName>
</protein>